<dbReference type="SUPFAM" id="SSF55874">
    <property type="entry name" value="ATPase domain of HSP90 chaperone/DNA topoisomerase II/histidine kinase"/>
    <property type="match status" value="1"/>
</dbReference>
<protein>
    <submittedName>
        <fullName evidence="3">VirS</fullName>
    </submittedName>
</protein>
<dbReference type="PANTHER" id="PTHR40448">
    <property type="entry name" value="TWO-COMPONENT SENSOR HISTIDINE KINASE"/>
    <property type="match status" value="1"/>
</dbReference>
<name>A0A4P8I9M6_9FIRM</name>
<dbReference type="Proteomes" id="UP000298653">
    <property type="component" value="Chromosome"/>
</dbReference>
<evidence type="ECO:0000259" key="2">
    <source>
        <dbReference type="Pfam" id="PF14501"/>
    </source>
</evidence>
<feature type="transmembrane region" description="Helical" evidence="1">
    <location>
        <begin position="7"/>
        <end position="25"/>
    </location>
</feature>
<dbReference type="PANTHER" id="PTHR40448:SF1">
    <property type="entry name" value="TWO-COMPONENT SENSOR HISTIDINE KINASE"/>
    <property type="match status" value="1"/>
</dbReference>
<dbReference type="Pfam" id="PF14501">
    <property type="entry name" value="HATPase_c_5"/>
    <property type="match status" value="1"/>
</dbReference>
<dbReference type="KEGG" id="arf:AR1Y2_0798"/>
<keyword evidence="1" id="KW-0812">Transmembrane</keyword>
<dbReference type="EMBL" id="CP040058">
    <property type="protein sequence ID" value="QCP34252.1"/>
    <property type="molecule type" value="Genomic_DNA"/>
</dbReference>
<evidence type="ECO:0000313" key="4">
    <source>
        <dbReference type="Proteomes" id="UP000298653"/>
    </source>
</evidence>
<feature type="transmembrane region" description="Helical" evidence="1">
    <location>
        <begin position="45"/>
        <end position="72"/>
    </location>
</feature>
<feature type="transmembrane region" description="Helical" evidence="1">
    <location>
        <begin position="79"/>
        <end position="99"/>
    </location>
</feature>
<dbReference type="AlphaFoldDB" id="A0A4P8I9M6"/>
<feature type="transmembrane region" description="Helical" evidence="1">
    <location>
        <begin position="181"/>
        <end position="200"/>
    </location>
</feature>
<dbReference type="InterPro" id="IPR036890">
    <property type="entry name" value="HATPase_C_sf"/>
</dbReference>
<feature type="domain" description="Sensor histidine kinase NatK-like C-terminal" evidence="2">
    <location>
        <begin position="317"/>
        <end position="416"/>
    </location>
</feature>
<evidence type="ECO:0000256" key="1">
    <source>
        <dbReference type="SAM" id="Phobius"/>
    </source>
</evidence>
<feature type="transmembrane region" description="Helical" evidence="1">
    <location>
        <begin position="119"/>
        <end position="135"/>
    </location>
</feature>
<sequence>MRELYWVYVYAIELWKMILIMRGILGVEPSRKREAVVFQIPAVLGVVLCYRFGFSVNKVIVLFIIVSGWIYFKKFFLPIFTWLGISIMDFLIGLFIIFFAQMDFQTAYASNHFADVEEIFSFIMILIVITIRKRFKVNKIQYTYSDVALGAMVLIGVIACIGPFLSEGFQNWTSFGKRLEILLGFLLMLIGISTIIIRICSVRQKQEQFEQQMLWNERLLNEQKKYYELLLQKEEMTKKIRHDMKSQLGCLGRFLEKGEYDQAKEYLGELIGGIQRLNILVSTGNDVVDIVVNDIVQREKMDLNWKGRIPSKLNMTNAEICILFSNLLKNAAEAVKDVKEKTVNVTIKVKGHHLLLEESNHTLKPVIFEEGRLMTTKHDKEKHGIGSQNIKEIVEKYNGSVSYHCENHIFQVNIILLDAI</sequence>
<evidence type="ECO:0000313" key="3">
    <source>
        <dbReference type="EMBL" id="QCP34252.1"/>
    </source>
</evidence>
<proteinExistence type="predicted"/>
<gene>
    <name evidence="3" type="ORF">AR1Y2_0798</name>
</gene>
<keyword evidence="1" id="KW-0472">Membrane</keyword>
<dbReference type="InterPro" id="IPR032834">
    <property type="entry name" value="NatK-like_C"/>
</dbReference>
<organism evidence="3 4">
    <name type="scientific">Anaerostipes rhamnosivorans</name>
    <dbReference type="NCBI Taxonomy" id="1229621"/>
    <lineage>
        <taxon>Bacteria</taxon>
        <taxon>Bacillati</taxon>
        <taxon>Bacillota</taxon>
        <taxon>Clostridia</taxon>
        <taxon>Lachnospirales</taxon>
        <taxon>Lachnospiraceae</taxon>
        <taxon>Anaerostipes</taxon>
    </lineage>
</organism>
<keyword evidence="4" id="KW-1185">Reference proteome</keyword>
<feature type="transmembrane region" description="Helical" evidence="1">
    <location>
        <begin position="147"/>
        <end position="166"/>
    </location>
</feature>
<dbReference type="Gene3D" id="3.30.565.10">
    <property type="entry name" value="Histidine kinase-like ATPase, C-terminal domain"/>
    <property type="match status" value="1"/>
</dbReference>
<accession>A0A4P8I9M6</accession>
<dbReference type="CDD" id="cd16935">
    <property type="entry name" value="HATPase_AgrC-ComD-like"/>
    <property type="match status" value="1"/>
</dbReference>
<reference evidence="3 4" key="1">
    <citation type="submission" date="2019-05" db="EMBL/GenBank/DDBJ databases">
        <title>Complete genome sequencing of Anaerostipes rhamnosivorans.</title>
        <authorList>
            <person name="Bui T.P.N."/>
            <person name="de Vos W.M."/>
        </authorList>
    </citation>
    <scope>NUCLEOTIDE SEQUENCE [LARGE SCALE GENOMIC DNA]</scope>
    <source>
        <strain evidence="3 4">1y2</strain>
    </source>
</reference>
<keyword evidence="1" id="KW-1133">Transmembrane helix</keyword>
<dbReference type="RefSeq" id="WP_243118846.1">
    <property type="nucleotide sequence ID" value="NZ_CP040058.1"/>
</dbReference>
<dbReference type="GO" id="GO:0042802">
    <property type="term" value="F:identical protein binding"/>
    <property type="evidence" value="ECO:0007669"/>
    <property type="project" value="TreeGrafter"/>
</dbReference>